<comment type="caution">
    <text evidence="10">The sequence shown here is derived from an EMBL/GenBank/DDBJ whole genome shotgun (WGS) entry which is preliminary data.</text>
</comment>
<feature type="transmembrane region" description="Helical" evidence="8">
    <location>
        <begin position="191"/>
        <end position="209"/>
    </location>
</feature>
<evidence type="ECO:0000313" key="10">
    <source>
        <dbReference type="EMBL" id="MXO97134.1"/>
    </source>
</evidence>
<accession>A0A6I4TME6</accession>
<keyword evidence="4" id="KW-0808">Transferase</keyword>
<evidence type="ECO:0000256" key="7">
    <source>
        <dbReference type="ARBA" id="ARBA00022840"/>
    </source>
</evidence>
<evidence type="ECO:0000313" key="11">
    <source>
        <dbReference type="Proteomes" id="UP000432727"/>
    </source>
</evidence>
<feature type="domain" description="Signal transduction histidine kinase HWE region" evidence="9">
    <location>
        <begin position="242"/>
        <end position="324"/>
    </location>
</feature>
<dbReference type="EC" id="2.7.13.3" evidence="2"/>
<evidence type="ECO:0000256" key="1">
    <source>
        <dbReference type="ARBA" id="ARBA00000085"/>
    </source>
</evidence>
<dbReference type="PANTHER" id="PTHR41523:SF8">
    <property type="entry name" value="ETHYLENE RESPONSE SENSOR PROTEIN"/>
    <property type="match status" value="1"/>
</dbReference>
<comment type="catalytic activity">
    <reaction evidence="1">
        <text>ATP + protein L-histidine = ADP + protein N-phospho-L-histidine.</text>
        <dbReference type="EC" id="2.7.13.3"/>
    </reaction>
</comment>
<dbReference type="Gene3D" id="3.30.565.10">
    <property type="entry name" value="Histidine kinase-like ATPase, C-terminal domain"/>
    <property type="match status" value="1"/>
</dbReference>
<reference evidence="10 11" key="1">
    <citation type="submission" date="2019-12" db="EMBL/GenBank/DDBJ databases">
        <title>Genomic-based taxomic classification of the family Erythrobacteraceae.</title>
        <authorList>
            <person name="Xu L."/>
        </authorList>
    </citation>
    <scope>NUCLEOTIDE SEQUENCE [LARGE SCALE GENOMIC DNA]</scope>
    <source>
        <strain evidence="10 11">JCM 12189</strain>
    </source>
</reference>
<evidence type="ECO:0000256" key="4">
    <source>
        <dbReference type="ARBA" id="ARBA00022679"/>
    </source>
</evidence>
<gene>
    <name evidence="10" type="ORF">GRI34_11975</name>
</gene>
<dbReference type="EMBL" id="WTYI01000001">
    <property type="protein sequence ID" value="MXO97134.1"/>
    <property type="molecule type" value="Genomic_DNA"/>
</dbReference>
<keyword evidence="3" id="KW-0597">Phosphoprotein</keyword>
<dbReference type="InterPro" id="IPR007891">
    <property type="entry name" value="CHASE3"/>
</dbReference>
<evidence type="ECO:0000256" key="8">
    <source>
        <dbReference type="SAM" id="Phobius"/>
    </source>
</evidence>
<keyword evidence="8" id="KW-1133">Transmembrane helix</keyword>
<dbReference type="RefSeq" id="WP_160596115.1">
    <property type="nucleotide sequence ID" value="NZ_WTYI01000001.1"/>
</dbReference>
<keyword evidence="6 10" id="KW-0418">Kinase</keyword>
<proteinExistence type="predicted"/>
<dbReference type="CDD" id="cd19410">
    <property type="entry name" value="HK9-like_sensor"/>
    <property type="match status" value="1"/>
</dbReference>
<dbReference type="GO" id="GO:0005524">
    <property type="term" value="F:ATP binding"/>
    <property type="evidence" value="ECO:0007669"/>
    <property type="project" value="UniProtKB-KW"/>
</dbReference>
<evidence type="ECO:0000256" key="5">
    <source>
        <dbReference type="ARBA" id="ARBA00022741"/>
    </source>
</evidence>
<dbReference type="GO" id="GO:0004673">
    <property type="term" value="F:protein histidine kinase activity"/>
    <property type="evidence" value="ECO:0007669"/>
    <property type="project" value="UniProtKB-EC"/>
</dbReference>
<sequence>MSDLAALVRRGQRWPNAVLSLIIFGAMFALIFLVYQTLEGERLEREQSRLTANVLAELQEVEFAALNAETGQRGYLITLDRRYLTSYAQGSEQIEPALRRLRGLLGDETTVRQAELLDQIDALARAKFSEMEQSVMLIDDGRLLDARRAVLSDEGQEAMERLRRAIDEMRVIEREILARQAADTARLEARILPLLGGLIVLILVAILLGTRLVSRAARAEAEAAQAAAVGEARDRADLLARELNHRVKNLFAVVLAIVQMSARDKPEAKPVTDSIAERIRALLTAHEVSQGALDTQLASLEALVDTSLAPYRSSTQTATISGPEVLLPAKRITPLGLVFHELTTNAVKYGAWAHGGTIDVSWTRKDDRINLVWRETGVPLDGEPDRKGFGSLLMNSAARQFGGTVERDFTKDGLIVTIDLPVDQSATSLASDPEAP</sequence>
<dbReference type="SMART" id="SM00911">
    <property type="entry name" value="HWE_HK"/>
    <property type="match status" value="1"/>
</dbReference>
<dbReference type="InterPro" id="IPR011102">
    <property type="entry name" value="Sig_transdc_His_kinase_HWE"/>
</dbReference>
<evidence type="ECO:0000256" key="6">
    <source>
        <dbReference type="ARBA" id="ARBA00022777"/>
    </source>
</evidence>
<organism evidence="10 11">
    <name type="scientific">Qipengyuania aquimaris</name>
    <dbReference type="NCBI Taxonomy" id="255984"/>
    <lineage>
        <taxon>Bacteria</taxon>
        <taxon>Pseudomonadati</taxon>
        <taxon>Pseudomonadota</taxon>
        <taxon>Alphaproteobacteria</taxon>
        <taxon>Sphingomonadales</taxon>
        <taxon>Erythrobacteraceae</taxon>
        <taxon>Qipengyuania</taxon>
    </lineage>
</organism>
<dbReference type="SUPFAM" id="SSF55874">
    <property type="entry name" value="ATPase domain of HSP90 chaperone/DNA topoisomerase II/histidine kinase"/>
    <property type="match status" value="1"/>
</dbReference>
<keyword evidence="11" id="KW-1185">Reference proteome</keyword>
<protein>
    <recommendedName>
        <fullName evidence="2">histidine kinase</fullName>
        <ecNumber evidence="2">2.7.13.3</ecNumber>
    </recommendedName>
</protein>
<keyword evidence="7" id="KW-0067">ATP-binding</keyword>
<dbReference type="Proteomes" id="UP000432727">
    <property type="component" value="Unassembled WGS sequence"/>
</dbReference>
<dbReference type="OrthoDB" id="136506at2"/>
<dbReference type="AlphaFoldDB" id="A0A6I4TME6"/>
<dbReference type="PANTHER" id="PTHR41523">
    <property type="entry name" value="TWO-COMPONENT SYSTEM SENSOR PROTEIN"/>
    <property type="match status" value="1"/>
</dbReference>
<keyword evidence="5" id="KW-0547">Nucleotide-binding</keyword>
<dbReference type="Pfam" id="PF07536">
    <property type="entry name" value="HWE_HK"/>
    <property type="match status" value="1"/>
</dbReference>
<keyword evidence="8" id="KW-0472">Membrane</keyword>
<feature type="transmembrane region" description="Helical" evidence="8">
    <location>
        <begin position="17"/>
        <end position="35"/>
    </location>
</feature>
<keyword evidence="8" id="KW-0812">Transmembrane</keyword>
<evidence type="ECO:0000256" key="2">
    <source>
        <dbReference type="ARBA" id="ARBA00012438"/>
    </source>
</evidence>
<evidence type="ECO:0000259" key="9">
    <source>
        <dbReference type="SMART" id="SM00911"/>
    </source>
</evidence>
<dbReference type="Pfam" id="PF05227">
    <property type="entry name" value="CHASE3"/>
    <property type="match status" value="1"/>
</dbReference>
<evidence type="ECO:0000256" key="3">
    <source>
        <dbReference type="ARBA" id="ARBA00022553"/>
    </source>
</evidence>
<name>A0A6I4TME6_9SPHN</name>
<dbReference type="InterPro" id="IPR036890">
    <property type="entry name" value="HATPase_C_sf"/>
</dbReference>